<accession>A0AAP0NMI9</accession>
<evidence type="ECO:0000313" key="2">
    <source>
        <dbReference type="Proteomes" id="UP001417504"/>
    </source>
</evidence>
<dbReference type="Proteomes" id="UP001417504">
    <property type="component" value="Unassembled WGS sequence"/>
</dbReference>
<dbReference type="AlphaFoldDB" id="A0AAP0NMI9"/>
<dbReference type="EMBL" id="JBBNAE010000007">
    <property type="protein sequence ID" value="KAK9109826.1"/>
    <property type="molecule type" value="Genomic_DNA"/>
</dbReference>
<keyword evidence="2" id="KW-1185">Reference proteome</keyword>
<gene>
    <name evidence="1" type="ORF">Sjap_017886</name>
</gene>
<comment type="caution">
    <text evidence="1">The sequence shown here is derived from an EMBL/GenBank/DDBJ whole genome shotgun (WGS) entry which is preliminary data.</text>
</comment>
<sequence>MADDDWWRRYVRRCGANQMTTRGDADGDAAGRIRTRHVALLCALDHLEFDAWYCKTPISELSCILRNKPSDVRFLQVYTQS</sequence>
<proteinExistence type="predicted"/>
<name>A0AAP0NMI9_9MAGN</name>
<organism evidence="1 2">
    <name type="scientific">Stephania japonica</name>
    <dbReference type="NCBI Taxonomy" id="461633"/>
    <lineage>
        <taxon>Eukaryota</taxon>
        <taxon>Viridiplantae</taxon>
        <taxon>Streptophyta</taxon>
        <taxon>Embryophyta</taxon>
        <taxon>Tracheophyta</taxon>
        <taxon>Spermatophyta</taxon>
        <taxon>Magnoliopsida</taxon>
        <taxon>Ranunculales</taxon>
        <taxon>Menispermaceae</taxon>
        <taxon>Menispermoideae</taxon>
        <taxon>Cissampelideae</taxon>
        <taxon>Stephania</taxon>
    </lineage>
</organism>
<evidence type="ECO:0000313" key="1">
    <source>
        <dbReference type="EMBL" id="KAK9109826.1"/>
    </source>
</evidence>
<protein>
    <submittedName>
        <fullName evidence="1">Uncharacterized protein</fullName>
    </submittedName>
</protein>
<reference evidence="1 2" key="1">
    <citation type="submission" date="2024-01" db="EMBL/GenBank/DDBJ databases">
        <title>Genome assemblies of Stephania.</title>
        <authorList>
            <person name="Yang L."/>
        </authorList>
    </citation>
    <scope>NUCLEOTIDE SEQUENCE [LARGE SCALE GENOMIC DNA]</scope>
    <source>
        <strain evidence="1">QJT</strain>
        <tissue evidence="1">Leaf</tissue>
    </source>
</reference>